<gene>
    <name evidence="3" type="ORF">CKAN_01760600</name>
</gene>
<feature type="compositionally biased region" description="Polar residues" evidence="1">
    <location>
        <begin position="9"/>
        <end position="18"/>
    </location>
</feature>
<feature type="region of interest" description="Disordered" evidence="1">
    <location>
        <begin position="86"/>
        <end position="107"/>
    </location>
</feature>
<evidence type="ECO:0000313" key="4">
    <source>
        <dbReference type="Proteomes" id="UP000283530"/>
    </source>
</evidence>
<dbReference type="OrthoDB" id="1930928at2759"/>
<feature type="region of interest" description="Disordered" evidence="1">
    <location>
        <begin position="1"/>
        <end position="44"/>
    </location>
</feature>
<evidence type="ECO:0000259" key="2">
    <source>
        <dbReference type="Pfam" id="PF14214"/>
    </source>
</evidence>
<feature type="compositionally biased region" description="Polar residues" evidence="1">
    <location>
        <begin position="30"/>
        <end position="42"/>
    </location>
</feature>
<dbReference type="PANTHER" id="PTHR45786">
    <property type="entry name" value="DNA BINDING PROTEIN-LIKE"/>
    <property type="match status" value="1"/>
</dbReference>
<organism evidence="3 4">
    <name type="scientific">Cinnamomum micranthum f. kanehirae</name>
    <dbReference type="NCBI Taxonomy" id="337451"/>
    <lineage>
        <taxon>Eukaryota</taxon>
        <taxon>Viridiplantae</taxon>
        <taxon>Streptophyta</taxon>
        <taxon>Embryophyta</taxon>
        <taxon>Tracheophyta</taxon>
        <taxon>Spermatophyta</taxon>
        <taxon>Magnoliopsida</taxon>
        <taxon>Magnoliidae</taxon>
        <taxon>Laurales</taxon>
        <taxon>Lauraceae</taxon>
        <taxon>Cinnamomum</taxon>
    </lineage>
</organism>
<dbReference type="Pfam" id="PF14214">
    <property type="entry name" value="Helitron_like_N"/>
    <property type="match status" value="1"/>
</dbReference>
<reference evidence="3 4" key="1">
    <citation type="journal article" date="2019" name="Nat. Plants">
        <title>Stout camphor tree genome fills gaps in understanding of flowering plant genome evolution.</title>
        <authorList>
            <person name="Chaw S.M."/>
            <person name="Liu Y.C."/>
            <person name="Wu Y.W."/>
            <person name="Wang H.Y."/>
            <person name="Lin C.I."/>
            <person name="Wu C.S."/>
            <person name="Ke H.M."/>
            <person name="Chang L.Y."/>
            <person name="Hsu C.Y."/>
            <person name="Yang H.T."/>
            <person name="Sudianto E."/>
            <person name="Hsu M.H."/>
            <person name="Wu K.P."/>
            <person name="Wang L.N."/>
            <person name="Leebens-Mack J.H."/>
            <person name="Tsai I.J."/>
        </authorList>
    </citation>
    <scope>NUCLEOTIDE SEQUENCE [LARGE SCALE GENOMIC DNA]</scope>
    <source>
        <strain evidence="4">cv. Chaw 1501</strain>
        <tissue evidence="3">Young leaves</tissue>
    </source>
</reference>
<comment type="caution">
    <text evidence="3">The sequence shown here is derived from an EMBL/GenBank/DDBJ whole genome shotgun (WGS) entry which is preliminary data.</text>
</comment>
<dbReference type="InterPro" id="IPR025476">
    <property type="entry name" value="Helitron_helicase-like"/>
</dbReference>
<keyword evidence="4" id="KW-1185">Reference proteome</keyword>
<dbReference type="STRING" id="337451.A0A443PCT1"/>
<dbReference type="Proteomes" id="UP000283530">
    <property type="component" value="Unassembled WGS sequence"/>
</dbReference>
<dbReference type="PANTHER" id="PTHR45786:SF78">
    <property type="entry name" value="ATP-DEPENDENT DNA HELICASE"/>
    <property type="match status" value="1"/>
</dbReference>
<protein>
    <recommendedName>
        <fullName evidence="2">Helitron helicase-like domain-containing protein</fullName>
    </recommendedName>
</protein>
<feature type="compositionally biased region" description="Polar residues" evidence="1">
    <location>
        <begin position="86"/>
        <end position="105"/>
    </location>
</feature>
<evidence type="ECO:0000313" key="3">
    <source>
        <dbReference type="EMBL" id="RWR88582.1"/>
    </source>
</evidence>
<feature type="domain" description="Helitron helicase-like" evidence="2">
    <location>
        <begin position="465"/>
        <end position="646"/>
    </location>
</feature>
<dbReference type="AlphaFoldDB" id="A0A443PCT1"/>
<name>A0A443PCT1_9MAGN</name>
<sequence>MEKREANKRTQLLQSETLESAPKKKRYASKSANPTKATSNLEHATLQKRLQRRQWYASLPKEKKDALLLRRREAYARKKLLKGESSRNLTSSFNTTQQTEGTNTLLGVGRNDIPANIIAQMEKRVYHTYEIGSTSRQPAESDEDASSSVYLENSSTLNYRQKAMFSFDISIPSQPSILEQKPDCSYCGAKRFAYEPKGFCCSTGQVLLASNFVPEELLALFTSNSEEAVHFKTHVRTYNNTFAFTSFGVKYEKELCRRNKGIYTFKVQGQVYHYINELLPPDGHPSYLQLYFYDTDHEVQNRIYQSPKLRPDIVQKLMDILTINPYCEFFRSLRDLSISDDTRIFIRCDPQLDQRVYNAPSASQVAGIWTENSDTNQSAERDIVIYSHSGHSHRIKHYFGCYDPLEYPLLFPYGDSGWHRGIKRRQRNELLNHANILSIDDLLNKEKRASEKKSSAKEKISCRQYYCYKLQIRPSESSILLHSGRLLQQYVVDMYIKLETSRLDYFRNDQNSIRADLYQGIMDSISTGETSGKKIGKRIVLPPSFIGGPRNMRRRYLDAMALVQKFGKPDIFLTITCNPAWSEIKDQLGHYEEAQNRPDLIARVFRAKIEELKHDLMKKNIFGAVAAHVYVIEFQKRGLPHAHFLLILKNKYKLKTLEMYDKFVSAELPNSRSYPHLYKMVVQHMMHGPCGTWNPNNVCMRNGQCKNHYPREFCSVTTQTKNSYPLYKRQNTGEEIRVRGCLLDNRWVVPYNPYLLAKFNCHMNVEVCSTVKAVKYLYKYIYKGHDRVMFNLGNNAVPEDIDEIQQFQQARWISPPEAMWRIYQFCLNEMYPSVKSLQVHLENMQTVGFREDTNLLSILHNQTSI</sequence>
<evidence type="ECO:0000256" key="1">
    <source>
        <dbReference type="SAM" id="MobiDB-lite"/>
    </source>
</evidence>
<dbReference type="EMBL" id="QPKB01000007">
    <property type="protein sequence ID" value="RWR88582.1"/>
    <property type="molecule type" value="Genomic_DNA"/>
</dbReference>
<proteinExistence type="predicted"/>
<accession>A0A443PCT1</accession>